<sequence>MLKDIINKILWHPKYKREDYYLIILHRGEKDNKKIIPMDKIKLEGGYIIYNDTYIPLHRVLEIRKKNGELIYKK</sequence>
<comment type="similarity">
    <text evidence="1">Belongs to the UPF0248 family.</text>
</comment>
<gene>
    <name evidence="3" type="ORF">J422_00476</name>
</gene>
<dbReference type="NCBIfam" id="NF003272">
    <property type="entry name" value="PRK04257.1"/>
    <property type="match status" value="1"/>
</dbReference>
<evidence type="ECO:0000256" key="1">
    <source>
        <dbReference type="HAMAP-Rule" id="MF_01245"/>
    </source>
</evidence>
<dbReference type="PATRIC" id="fig|1069083.5.peg.91"/>
<dbReference type="InterPro" id="IPR007547">
    <property type="entry name" value="UPF0248"/>
</dbReference>
<accession>N6VU74</accession>
<dbReference type="OrthoDB" id="14794at2157"/>
<dbReference type="STRING" id="1069083.GCA_000371805_00047"/>
<feature type="domain" description="MJ1316 RNA cyclic group end recognition" evidence="2">
    <location>
        <begin position="3"/>
        <end position="74"/>
    </location>
</feature>
<comment type="caution">
    <text evidence="3">The sequence shown here is derived from an EMBL/GenBank/DDBJ whole genome shotgun (WGS) entry which is preliminary data.</text>
</comment>
<evidence type="ECO:0000313" key="3">
    <source>
        <dbReference type="EMBL" id="ENN96746.1"/>
    </source>
</evidence>
<keyword evidence="4" id="KW-1185">Reference proteome</keyword>
<dbReference type="InterPro" id="IPR040459">
    <property type="entry name" value="MJ1316"/>
</dbReference>
<evidence type="ECO:0000313" key="4">
    <source>
        <dbReference type="Proteomes" id="UP000053695"/>
    </source>
</evidence>
<dbReference type="EMBL" id="APMM01000003">
    <property type="protein sequence ID" value="ENN96746.1"/>
    <property type="molecule type" value="Genomic_DNA"/>
</dbReference>
<reference evidence="3 4" key="1">
    <citation type="journal article" date="2013" name="Genome Announc.">
        <title>Draft Genome Sequence of a Highly Flagellated, Fast-Swimming Archaeon, Methanocaldococcus villosus Strain KIN24-T80 (DSM 22612).</title>
        <authorList>
            <person name="Thennarasu S."/>
            <person name="Polireddy D."/>
            <person name="Antony A."/>
            <person name="Yada M.R."/>
            <person name="Algarawi S."/>
            <person name="Sivakumar N."/>
        </authorList>
    </citation>
    <scope>NUCLEOTIDE SEQUENCE [LARGE SCALE GENOMIC DNA]</scope>
    <source>
        <strain evidence="3 4">KIN24-T80</strain>
    </source>
</reference>
<dbReference type="Proteomes" id="UP000053695">
    <property type="component" value="Unassembled WGS sequence"/>
</dbReference>
<dbReference type="HAMAP" id="MF_01245">
    <property type="entry name" value="UPF0248"/>
    <property type="match status" value="1"/>
</dbReference>
<dbReference type="Pfam" id="PF04457">
    <property type="entry name" value="MJ1316"/>
    <property type="match status" value="1"/>
</dbReference>
<name>N6VU74_9EURY</name>
<proteinExistence type="inferred from homology"/>
<organism evidence="3 4">
    <name type="scientific">Methanocaldococcus villosus KIN24-T80</name>
    <dbReference type="NCBI Taxonomy" id="1069083"/>
    <lineage>
        <taxon>Archaea</taxon>
        <taxon>Methanobacteriati</taxon>
        <taxon>Methanobacteriota</taxon>
        <taxon>Methanomada group</taxon>
        <taxon>Methanococci</taxon>
        <taxon>Methanococcales</taxon>
        <taxon>Methanocaldococcaceae</taxon>
        <taxon>Methanocaldococcus</taxon>
    </lineage>
</organism>
<evidence type="ECO:0000259" key="2">
    <source>
        <dbReference type="Pfam" id="PF04457"/>
    </source>
</evidence>
<protein>
    <recommendedName>
        <fullName evidence="1">UPF0248 protein J422_00476</fullName>
    </recommendedName>
</protein>
<dbReference type="AlphaFoldDB" id="N6VU74"/>